<dbReference type="HOGENOM" id="CLU_002055_3_1_1"/>
<feature type="compositionally biased region" description="Basic and acidic residues" evidence="1">
    <location>
        <begin position="474"/>
        <end position="483"/>
    </location>
</feature>
<proteinExistence type="predicted"/>
<keyword evidence="4" id="KW-1185">Reference proteome</keyword>
<organism evidence="3 4">
    <name type="scientific">Talaromyces stipitatus (strain ATCC 10500 / CBS 375.48 / QM 6759 / NRRL 1006)</name>
    <name type="common">Penicillium stipitatum</name>
    <dbReference type="NCBI Taxonomy" id="441959"/>
    <lineage>
        <taxon>Eukaryota</taxon>
        <taxon>Fungi</taxon>
        <taxon>Dikarya</taxon>
        <taxon>Ascomycota</taxon>
        <taxon>Pezizomycotina</taxon>
        <taxon>Eurotiomycetes</taxon>
        <taxon>Eurotiomycetidae</taxon>
        <taxon>Eurotiales</taxon>
        <taxon>Trichocomaceae</taxon>
        <taxon>Talaromyces</taxon>
        <taxon>Talaromyces sect. Talaromyces</taxon>
    </lineage>
</organism>
<evidence type="ECO:0000256" key="2">
    <source>
        <dbReference type="SAM" id="Phobius"/>
    </source>
</evidence>
<feature type="region of interest" description="Disordered" evidence="1">
    <location>
        <begin position="470"/>
        <end position="525"/>
    </location>
</feature>
<dbReference type="STRING" id="441959.B8LV93"/>
<feature type="compositionally biased region" description="Low complexity" evidence="1">
    <location>
        <begin position="502"/>
        <end position="525"/>
    </location>
</feature>
<keyword evidence="2" id="KW-0812">Transmembrane</keyword>
<keyword evidence="2" id="KW-0472">Membrane</keyword>
<name>B8LV93_TALSN</name>
<feature type="transmembrane region" description="Helical" evidence="2">
    <location>
        <begin position="207"/>
        <end position="229"/>
    </location>
</feature>
<dbReference type="RefSeq" id="XP_002340530.1">
    <property type="nucleotide sequence ID" value="XM_002340489.1"/>
</dbReference>
<sequence>MPKKRADSKHRYLDHFNKHIDQYIADYEGTEDDDEELPEELLLAANDLILTDNYKSRPTHDASSTLFTATFFTTHKDNDTNHGPSITMELVNCSISHWIVLLFLKPDLETDLYKTNKATPKILTPKSSHVYLNEGCYSSESFKGIVIDTGAAQLSTAGYGQYLAYKRIIRNIDINTTTAGMATVQFGPGNPYQSIGSIDVPTPIGTIWFYILTTTTPFLISLLAIHFLYGITPTILTYLLYLTTTPAFSPILNYDAYTANLATLQLIDFAVRFWFTLHKDIDFNHSIIINIIYLDGDPVLHIDTLRKIWINTYLGPLDLVIIDARKTFISREFSQSTSAVGTIIKTELLDLPKDAALQMAVKAINDIAGSDGLVPTLLVFGAYPRMAMTEVQDALNTCNGPASTAVHLLPINSDVRVWREGNTGYAGEWKGPYKLLSVEGETCIIQFSDGPKQFCITVVRLYYKALDENDQDTNSEHTNKEPEAPLGINSTPPTPQDDEPDTSTPQARPAQRPQRNRQLPARYRD</sequence>
<gene>
    <name evidence="3" type="ORF">TSTA_065960</name>
</gene>
<reference evidence="4" key="1">
    <citation type="journal article" date="2015" name="Genome Announc.">
        <title>Genome sequence of the AIDS-associated pathogen Penicillium marneffei (ATCC18224) and its near taxonomic relative Talaromyces stipitatus (ATCC10500).</title>
        <authorList>
            <person name="Nierman W.C."/>
            <person name="Fedorova-Abrams N.D."/>
            <person name="Andrianopoulos A."/>
        </authorList>
    </citation>
    <scope>NUCLEOTIDE SEQUENCE [LARGE SCALE GENOMIC DNA]</scope>
    <source>
        <strain evidence="4">ATCC 10500 / CBS 375.48 / QM 6759 / NRRL 1006</strain>
    </source>
</reference>
<dbReference type="PhylomeDB" id="B8LV93"/>
<evidence type="ECO:0000256" key="1">
    <source>
        <dbReference type="SAM" id="MobiDB-lite"/>
    </source>
</evidence>
<dbReference type="GeneID" id="8106013"/>
<evidence type="ECO:0000313" key="3">
    <source>
        <dbReference type="EMBL" id="EED23143.1"/>
    </source>
</evidence>
<keyword evidence="2" id="KW-1133">Transmembrane helix</keyword>
<dbReference type="EMBL" id="EQ962652">
    <property type="protein sequence ID" value="EED23143.1"/>
    <property type="molecule type" value="Genomic_DNA"/>
</dbReference>
<dbReference type="eggNOG" id="KOG0017">
    <property type="taxonomic scope" value="Eukaryota"/>
</dbReference>
<dbReference type="Proteomes" id="UP000001745">
    <property type="component" value="Unassembled WGS sequence"/>
</dbReference>
<dbReference type="VEuPathDB" id="FungiDB:TSTA_065960"/>
<accession>B8LV93</accession>
<protein>
    <submittedName>
        <fullName evidence="3">Uncharacterized protein</fullName>
    </submittedName>
</protein>
<dbReference type="AlphaFoldDB" id="B8LV93"/>
<dbReference type="InParanoid" id="B8LV93"/>
<dbReference type="OrthoDB" id="424186at2759"/>
<evidence type="ECO:0000313" key="4">
    <source>
        <dbReference type="Proteomes" id="UP000001745"/>
    </source>
</evidence>